<keyword evidence="1" id="KW-0472">Membrane</keyword>
<reference evidence="4" key="1">
    <citation type="journal article" date="2019" name="Int. J. Syst. Evol. Microbiol.">
        <title>The Global Catalogue of Microorganisms (GCM) 10K type strain sequencing project: providing services to taxonomists for standard genome sequencing and annotation.</title>
        <authorList>
            <consortium name="The Broad Institute Genomics Platform"/>
            <consortium name="The Broad Institute Genome Sequencing Center for Infectious Disease"/>
            <person name="Wu L."/>
            <person name="Ma J."/>
        </authorList>
    </citation>
    <scope>NUCLEOTIDE SEQUENCE [LARGE SCALE GENOMIC DNA]</scope>
    <source>
        <strain evidence="4">CCUG 61697</strain>
    </source>
</reference>
<keyword evidence="1" id="KW-0812">Transmembrane</keyword>
<feature type="transmembrane region" description="Helical" evidence="1">
    <location>
        <begin position="155"/>
        <end position="173"/>
    </location>
</feature>
<evidence type="ECO:0000256" key="1">
    <source>
        <dbReference type="SAM" id="Phobius"/>
    </source>
</evidence>
<organism evidence="3 4">
    <name type="scientific">Methyloligella solikamskensis</name>
    <dbReference type="NCBI Taxonomy" id="1177756"/>
    <lineage>
        <taxon>Bacteria</taxon>
        <taxon>Pseudomonadati</taxon>
        <taxon>Pseudomonadota</taxon>
        <taxon>Alphaproteobacteria</taxon>
        <taxon>Hyphomicrobiales</taxon>
        <taxon>Hyphomicrobiaceae</taxon>
        <taxon>Methyloligella</taxon>
    </lineage>
</organism>
<keyword evidence="1" id="KW-1133">Transmembrane helix</keyword>
<dbReference type="SUPFAM" id="SSF48317">
    <property type="entry name" value="Acid phosphatase/Vanadium-dependent haloperoxidase"/>
    <property type="match status" value="1"/>
</dbReference>
<dbReference type="InterPro" id="IPR000326">
    <property type="entry name" value="PAP2/HPO"/>
</dbReference>
<dbReference type="RefSeq" id="WP_379084884.1">
    <property type="nucleotide sequence ID" value="NZ_JBHTJO010000001.1"/>
</dbReference>
<comment type="caution">
    <text evidence="3">The sequence shown here is derived from an EMBL/GenBank/DDBJ whole genome shotgun (WGS) entry which is preliminary data.</text>
</comment>
<dbReference type="Gene3D" id="1.20.144.10">
    <property type="entry name" value="Phosphatidic acid phosphatase type 2/haloperoxidase"/>
    <property type="match status" value="2"/>
</dbReference>
<feature type="domain" description="Phosphatidic acid phosphatase type 2/haloperoxidase" evidence="2">
    <location>
        <begin position="113"/>
        <end position="227"/>
    </location>
</feature>
<feature type="transmembrane region" description="Helical" evidence="1">
    <location>
        <begin position="185"/>
        <end position="206"/>
    </location>
</feature>
<protein>
    <submittedName>
        <fullName evidence="3">Phosphatase PAP2 family protein</fullName>
    </submittedName>
</protein>
<evidence type="ECO:0000313" key="3">
    <source>
        <dbReference type="EMBL" id="MFD0985844.1"/>
    </source>
</evidence>
<dbReference type="SMART" id="SM00014">
    <property type="entry name" value="acidPPc"/>
    <property type="match status" value="1"/>
</dbReference>
<feature type="transmembrane region" description="Helical" evidence="1">
    <location>
        <begin position="85"/>
        <end position="106"/>
    </location>
</feature>
<dbReference type="Proteomes" id="UP001597102">
    <property type="component" value="Unassembled WGS sequence"/>
</dbReference>
<dbReference type="InterPro" id="IPR036938">
    <property type="entry name" value="PAP2/HPO_sf"/>
</dbReference>
<gene>
    <name evidence="3" type="ORF">ACFQ2F_01890</name>
</gene>
<dbReference type="PANTHER" id="PTHR14969:SF13">
    <property type="entry name" value="AT30094P"/>
    <property type="match status" value="1"/>
</dbReference>
<feature type="transmembrane region" description="Helical" evidence="1">
    <location>
        <begin position="21"/>
        <end position="41"/>
    </location>
</feature>
<dbReference type="PANTHER" id="PTHR14969">
    <property type="entry name" value="SPHINGOSINE-1-PHOSPHATE PHOSPHOHYDROLASE"/>
    <property type="match status" value="1"/>
</dbReference>
<dbReference type="EMBL" id="JBHTJO010000001">
    <property type="protein sequence ID" value="MFD0985844.1"/>
    <property type="molecule type" value="Genomic_DNA"/>
</dbReference>
<feature type="transmembrane region" description="Helical" evidence="1">
    <location>
        <begin position="212"/>
        <end position="233"/>
    </location>
</feature>
<evidence type="ECO:0000313" key="4">
    <source>
        <dbReference type="Proteomes" id="UP001597102"/>
    </source>
</evidence>
<proteinExistence type="predicted"/>
<evidence type="ECO:0000259" key="2">
    <source>
        <dbReference type="SMART" id="SM00014"/>
    </source>
</evidence>
<accession>A0ABW3J6X9</accession>
<keyword evidence="4" id="KW-1185">Reference proteome</keyword>
<feature type="transmembrane region" description="Helical" evidence="1">
    <location>
        <begin position="113"/>
        <end position="135"/>
    </location>
</feature>
<dbReference type="CDD" id="cd03392">
    <property type="entry name" value="PAP2_like_2"/>
    <property type="match status" value="1"/>
</dbReference>
<name>A0ABW3J6X9_9HYPH</name>
<sequence>MQTWWEHFRAAAHRLYAKSPGIEAVPLALVFTIAAGVWVFIEIADEVIEGESRAFDEWLMLSLRSPGDNANPLGPAWLEETARDVTAMGSTFALVFISLVVFFWLVMTKRPHAALLLSIALIGGALLNNALKFLFDRPRPDLVAHGTEVFTLSFPSSHAMLSATIYLTLGVMVMRYSSALRLKVYAMSVAVLLAVMVGVSRVYLGVHWPTDVIAGWAVGAVWASACWLFILWLQRRGQVEKSPVTPLEPAPDS</sequence>
<dbReference type="Pfam" id="PF01569">
    <property type="entry name" value="PAP2"/>
    <property type="match status" value="1"/>
</dbReference>